<protein>
    <submittedName>
        <fullName evidence="1">Uncharacterized protein</fullName>
    </submittedName>
</protein>
<dbReference type="EMBL" id="JABUMX010000001">
    <property type="protein sequence ID" value="NTS31090.1"/>
    <property type="molecule type" value="Genomic_DNA"/>
</dbReference>
<dbReference type="RefSeq" id="WP_174207847.1">
    <property type="nucleotide sequence ID" value="NZ_JABUMX010000001.1"/>
</dbReference>
<dbReference type="Proteomes" id="UP000550508">
    <property type="component" value="Unassembled WGS sequence"/>
</dbReference>
<reference evidence="1 2" key="1">
    <citation type="submission" date="2020-05" db="EMBL/GenBank/DDBJ databases">
        <authorList>
            <person name="Kim M.K."/>
        </authorList>
    </citation>
    <scope>NUCLEOTIDE SEQUENCE [LARGE SCALE GENOMIC DNA]</scope>
    <source>
        <strain evidence="1 2">BT25</strain>
    </source>
</reference>
<name>A0A849VSP3_9HYPH</name>
<evidence type="ECO:0000313" key="1">
    <source>
        <dbReference type="EMBL" id="NTS31090.1"/>
    </source>
</evidence>
<organism evidence="1 2">
    <name type="scientific">Phyllobacterium pellucidum</name>
    <dbReference type="NCBI Taxonomy" id="2740464"/>
    <lineage>
        <taxon>Bacteria</taxon>
        <taxon>Pseudomonadati</taxon>
        <taxon>Pseudomonadota</taxon>
        <taxon>Alphaproteobacteria</taxon>
        <taxon>Hyphomicrobiales</taxon>
        <taxon>Phyllobacteriaceae</taxon>
        <taxon>Phyllobacterium</taxon>
    </lineage>
</organism>
<sequence>MNIHRRYKLPVTPPHRFAIGQHVRLRSGGGAAMKSTATFEILARLPPLGGSFQYRIRDAEEKHERMATEDSLEAIDIWSSGDRDSLRALVDVHS</sequence>
<keyword evidence="2" id="KW-1185">Reference proteome</keyword>
<evidence type="ECO:0000313" key="2">
    <source>
        <dbReference type="Proteomes" id="UP000550508"/>
    </source>
</evidence>
<proteinExistence type="predicted"/>
<accession>A0A849VSP3</accession>
<comment type="caution">
    <text evidence="1">The sequence shown here is derived from an EMBL/GenBank/DDBJ whole genome shotgun (WGS) entry which is preliminary data.</text>
</comment>
<dbReference type="AlphaFoldDB" id="A0A849VSP3"/>
<gene>
    <name evidence="1" type="ORF">HQ945_07470</name>
</gene>